<dbReference type="Gene3D" id="3.40.50.12390">
    <property type="match status" value="1"/>
</dbReference>
<evidence type="ECO:0000313" key="4">
    <source>
        <dbReference type="Proteomes" id="UP001162001"/>
    </source>
</evidence>
<dbReference type="EMBL" id="MT418680">
    <property type="protein sequence ID" value="QKF94188.1"/>
    <property type="molecule type" value="Genomic_DNA"/>
</dbReference>
<dbReference type="InterPro" id="IPR004859">
    <property type="entry name" value="Xrn1_N"/>
</dbReference>
<dbReference type="PANTHER" id="PTHR12341">
    <property type="entry name" value="5'-&gt;3' EXORIBONUCLEASE"/>
    <property type="match status" value="1"/>
</dbReference>
<protein>
    <submittedName>
        <fullName evidence="3">5'-3' exoribonuclease</fullName>
    </submittedName>
</protein>
<dbReference type="Pfam" id="PF03159">
    <property type="entry name" value="XRN_N"/>
    <property type="match status" value="1"/>
</dbReference>
<name>A0A7D3UPW3_9VIRU</name>
<dbReference type="GO" id="GO:0004534">
    <property type="term" value="F:5'-3' RNA exonuclease activity"/>
    <property type="evidence" value="ECO:0007669"/>
    <property type="project" value="TreeGrafter"/>
</dbReference>
<accession>A0A7D3UPW3</accession>
<dbReference type="GO" id="GO:0003723">
    <property type="term" value="F:RNA binding"/>
    <property type="evidence" value="ECO:0007669"/>
    <property type="project" value="TreeGrafter"/>
</dbReference>
<dbReference type="Proteomes" id="UP001162001">
    <property type="component" value="Segment"/>
</dbReference>
<sequence>MGIERFFSSIEQNNITNLDDNFTHKLEKKLDTDILLIDFNSIVHITSSAIIGDLNYILYQIINKSYKNNQKVIQLFKTYKIKLNIDDDLNYEDYLELLNTESLNEIILNKVKDFLINILINFVESKKLKCLYIAVDGVPHKSKMLEQKKRRYMGTIINDLKSKIFNKYENELMDNKNRYLFEKNKISWSKIYISPGTPFMEMLNKLLSGSFNKEVKLLCPRLKDYIFSGSDEFGEGEKKIIDYAYMNNHYNNVTVYSPDSDMTLLCLILSNKVPNIKILRHNQQENNYDIIDIDKLKHNIFNYIINSIKIDYKQDTVKLDIISVISDIVFILTIFGNDFLPKIESFNVKYDFDKIIDKYIKMLVENKYSYIIQFNKVNQKSLLQIIRILHYDEGGNLQKTYMASHYQNYDKLKKIIGTNQSDFTKDILEFLDKLRKLNEEIKDNNIDISKWIADESNFISKLIKLTKLENQYKPEIDHYEFIDNYVKYYKKHNQFPEVRVTFRRYSKSLKNPHHTTKLEKSLDHLDPNLKPVKYDEEIYKLDNMLDEYVKKLNATSLNLGYVAIDPNTYIWKTEKVEKGVMRYYFDFFGINDINIKNPELSKIVSEYIEGVVWVFDYYFNLKFNKNKIVNNPDIWYYKHTHAPLLTQIYQYLKNQSNEYLDKLQNNLHKYKVKESEYFKPQEHLMYVSPINSYKEIIPKEYKNKKINSINIDSIVNEVWNNNVSDEVDCRGILFLNKCHVNEIHTDIDVMESWKNDQIFIKNLRN</sequence>
<feature type="domain" description="Xrn1 N-terminal" evidence="2">
    <location>
        <begin position="101"/>
        <end position="281"/>
    </location>
</feature>
<organism evidence="3 4">
    <name type="scientific">Fadolivirus FV1/VV64</name>
    <dbReference type="NCBI Taxonomy" id="3070911"/>
    <lineage>
        <taxon>Viruses</taxon>
        <taxon>Varidnaviria</taxon>
        <taxon>Bamfordvirae</taxon>
        <taxon>Nucleocytoviricota</taxon>
        <taxon>Megaviricetes</taxon>
        <taxon>Imitervirales</taxon>
        <taxon>Mimiviridae</taxon>
        <taxon>Klosneuvirinae</taxon>
        <taxon>Fadolivirus</taxon>
        <taxon>Fadolivirus algeromassiliense</taxon>
    </lineage>
</organism>
<dbReference type="GO" id="GO:0000956">
    <property type="term" value="P:nuclear-transcribed mRNA catabolic process"/>
    <property type="evidence" value="ECO:0007669"/>
    <property type="project" value="TreeGrafter"/>
</dbReference>
<evidence type="ECO:0000313" key="3">
    <source>
        <dbReference type="EMBL" id="QKF94188.1"/>
    </source>
</evidence>
<evidence type="ECO:0000256" key="1">
    <source>
        <dbReference type="ARBA" id="ARBA00038299"/>
    </source>
</evidence>
<proteinExistence type="inferred from homology"/>
<dbReference type="PANTHER" id="PTHR12341:SF7">
    <property type="entry name" value="5'-3' EXORIBONUCLEASE 1"/>
    <property type="match status" value="1"/>
</dbReference>
<keyword evidence="4" id="KW-1185">Reference proteome</keyword>
<evidence type="ECO:0000259" key="2">
    <source>
        <dbReference type="Pfam" id="PF03159"/>
    </source>
</evidence>
<dbReference type="InterPro" id="IPR027073">
    <property type="entry name" value="5_3_exoribonuclease"/>
</dbReference>
<reference evidence="3 4" key="1">
    <citation type="submission" date="2020-04" db="EMBL/GenBank/DDBJ databases">
        <title>Advantages and limits of metagenomic assembly and binning of a giant virus.</title>
        <authorList>
            <person name="Schulz F."/>
            <person name="Andreani J."/>
            <person name="Francis R."/>
            <person name="Boudjemaa H."/>
            <person name="Bou Khalil J.Y."/>
            <person name="Lee J."/>
            <person name="La Scola B."/>
            <person name="Woyke T."/>
        </authorList>
    </citation>
    <scope>NUCLEOTIDE SEQUENCE [LARGE SCALE GENOMIC DNA]</scope>
    <source>
        <strain evidence="3 4">FV1/VV64</strain>
    </source>
</reference>
<comment type="similarity">
    <text evidence="1">Belongs to the 5'-3' exonuclease family.</text>
</comment>
<gene>
    <name evidence="3" type="ORF">Fadolivirus_1_730</name>
</gene>